<dbReference type="Proteomes" id="UP001501791">
    <property type="component" value="Unassembled WGS sequence"/>
</dbReference>
<proteinExistence type="predicted"/>
<keyword evidence="1" id="KW-0812">Transmembrane</keyword>
<protein>
    <submittedName>
        <fullName evidence="2">Uncharacterized protein</fullName>
    </submittedName>
</protein>
<keyword evidence="1" id="KW-0472">Membrane</keyword>
<feature type="transmembrane region" description="Helical" evidence="1">
    <location>
        <begin position="12"/>
        <end position="38"/>
    </location>
</feature>
<dbReference type="EMBL" id="BAAALY010000016">
    <property type="protein sequence ID" value="GAA1555328.1"/>
    <property type="molecule type" value="Genomic_DNA"/>
</dbReference>
<reference evidence="2 3" key="1">
    <citation type="journal article" date="2019" name="Int. J. Syst. Evol. Microbiol.">
        <title>The Global Catalogue of Microorganisms (GCM) 10K type strain sequencing project: providing services to taxonomists for standard genome sequencing and annotation.</title>
        <authorList>
            <consortium name="The Broad Institute Genomics Platform"/>
            <consortium name="The Broad Institute Genome Sequencing Center for Infectious Disease"/>
            <person name="Wu L."/>
            <person name="Ma J."/>
        </authorList>
    </citation>
    <scope>NUCLEOTIDE SEQUENCE [LARGE SCALE GENOMIC DNA]</scope>
    <source>
        <strain evidence="2 3">JCM 13319</strain>
    </source>
</reference>
<feature type="transmembrane region" description="Helical" evidence="1">
    <location>
        <begin position="50"/>
        <end position="71"/>
    </location>
</feature>
<feature type="transmembrane region" description="Helical" evidence="1">
    <location>
        <begin position="83"/>
        <end position="101"/>
    </location>
</feature>
<name>A0ABN2CFB8_9MICO</name>
<accession>A0ABN2CFB8</accession>
<organism evidence="2 3">
    <name type="scientific">Brevibacterium picturae</name>
    <dbReference type="NCBI Taxonomy" id="260553"/>
    <lineage>
        <taxon>Bacteria</taxon>
        <taxon>Bacillati</taxon>
        <taxon>Actinomycetota</taxon>
        <taxon>Actinomycetes</taxon>
        <taxon>Micrococcales</taxon>
        <taxon>Brevibacteriaceae</taxon>
        <taxon>Brevibacterium</taxon>
    </lineage>
</organism>
<keyword evidence="3" id="KW-1185">Reference proteome</keyword>
<evidence type="ECO:0000256" key="1">
    <source>
        <dbReference type="SAM" id="Phobius"/>
    </source>
</evidence>
<feature type="transmembrane region" description="Helical" evidence="1">
    <location>
        <begin position="107"/>
        <end position="125"/>
    </location>
</feature>
<comment type="caution">
    <text evidence="2">The sequence shown here is derived from an EMBL/GenBank/DDBJ whole genome shotgun (WGS) entry which is preliminary data.</text>
</comment>
<evidence type="ECO:0000313" key="2">
    <source>
        <dbReference type="EMBL" id="GAA1555328.1"/>
    </source>
</evidence>
<evidence type="ECO:0000313" key="3">
    <source>
        <dbReference type="Proteomes" id="UP001501791"/>
    </source>
</evidence>
<sequence>MSTAYRHRTVLTYSALTVVALVLPFVIPFSATLIGWALELPMRLALSESLLATLGVFFAWFVVSRLIDVILDSSDIGGTLTGRLVSAGTSMVLLGGGYFLIVDSFVMSLVMSVAVCGLLFVLSSMTEHRERSRMYPQHPA</sequence>
<keyword evidence="1" id="KW-1133">Transmembrane helix</keyword>
<dbReference type="RefSeq" id="WP_346036805.1">
    <property type="nucleotide sequence ID" value="NZ_BAAALY010000016.1"/>
</dbReference>
<gene>
    <name evidence="2" type="ORF">GCM10009691_32050</name>
</gene>